<dbReference type="InterPro" id="IPR001597">
    <property type="entry name" value="ArAA_b-elim_lyase/Thr_aldolase"/>
</dbReference>
<keyword evidence="3" id="KW-0663">Pyridoxal phosphate</keyword>
<protein>
    <submittedName>
        <fullName evidence="5">Low specificity L-threonine aldolase</fullName>
    </submittedName>
</protein>
<accession>A0ABY5Y1Y1</accession>
<gene>
    <name evidence="5" type="ORF">JBF11_02460</name>
</gene>
<evidence type="ECO:0000313" key="6">
    <source>
        <dbReference type="Proteomes" id="UP001058120"/>
    </source>
</evidence>
<dbReference type="SUPFAM" id="SSF53383">
    <property type="entry name" value="PLP-dependent transferases"/>
    <property type="match status" value="1"/>
</dbReference>
<feature type="domain" description="Aromatic amino acid beta-eliminating lyase/threonine aldolase" evidence="4">
    <location>
        <begin position="5"/>
        <end position="291"/>
    </location>
</feature>
<dbReference type="InterPro" id="IPR015421">
    <property type="entry name" value="PyrdxlP-dep_Trfase_major"/>
</dbReference>
<dbReference type="RefSeq" id="WP_334315801.1">
    <property type="nucleotide sequence ID" value="NZ_CP065938.1"/>
</dbReference>
<comment type="similarity">
    <text evidence="2">Belongs to the threonine aldolase family.</text>
</comment>
<evidence type="ECO:0000313" key="5">
    <source>
        <dbReference type="EMBL" id="UWX06199.1"/>
    </source>
</evidence>
<dbReference type="InterPro" id="IPR015424">
    <property type="entry name" value="PyrdxlP-dep_Trfase"/>
</dbReference>
<keyword evidence="6" id="KW-1185">Reference proteome</keyword>
<dbReference type="Proteomes" id="UP001058120">
    <property type="component" value="Chromosome"/>
</dbReference>
<proteinExistence type="inferred from homology"/>
<organism evidence="5 6">
    <name type="scientific">Taurinivorans muris</name>
    <dbReference type="NCBI Taxonomy" id="2787751"/>
    <lineage>
        <taxon>Bacteria</taxon>
        <taxon>Pseudomonadati</taxon>
        <taxon>Thermodesulfobacteriota</taxon>
        <taxon>Desulfovibrionia</taxon>
        <taxon>Desulfovibrionales</taxon>
        <taxon>Desulfovibrionaceae</taxon>
        <taxon>Taurinivorans</taxon>
    </lineage>
</organism>
<evidence type="ECO:0000256" key="1">
    <source>
        <dbReference type="ARBA" id="ARBA00001933"/>
    </source>
</evidence>
<dbReference type="Gene3D" id="3.40.640.10">
    <property type="entry name" value="Type I PLP-dependent aspartate aminotransferase-like (Major domain)"/>
    <property type="match status" value="1"/>
</dbReference>
<dbReference type="PANTHER" id="PTHR48097">
    <property type="entry name" value="L-THREONINE ALDOLASE-RELATED"/>
    <property type="match status" value="1"/>
</dbReference>
<name>A0ABY5Y1Y1_9BACT</name>
<reference evidence="5" key="1">
    <citation type="submission" date="2020-12" db="EMBL/GenBank/DDBJ databases">
        <title>Taurinivorans muris gen. nov., sp. nov., fundamental and realized metabolic niche of a ubiquitous sulfidogenic bacterium in the murine intestine.</title>
        <authorList>
            <person name="Ye H."/>
            <person name="Hanson B.T."/>
            <person name="Loy A."/>
        </authorList>
    </citation>
    <scope>NUCLEOTIDE SEQUENCE</scope>
    <source>
        <strain evidence="5">LT0009</strain>
    </source>
</reference>
<dbReference type="Pfam" id="PF01212">
    <property type="entry name" value="Beta_elim_lyase"/>
    <property type="match status" value="1"/>
</dbReference>
<evidence type="ECO:0000256" key="3">
    <source>
        <dbReference type="ARBA" id="ARBA00022898"/>
    </source>
</evidence>
<comment type="cofactor">
    <cofactor evidence="1">
        <name>pyridoxal 5'-phosphate</name>
        <dbReference type="ChEBI" id="CHEBI:597326"/>
    </cofactor>
</comment>
<dbReference type="Gene3D" id="3.90.1150.10">
    <property type="entry name" value="Aspartate Aminotransferase, domain 1"/>
    <property type="match status" value="1"/>
</dbReference>
<evidence type="ECO:0000259" key="4">
    <source>
        <dbReference type="Pfam" id="PF01212"/>
    </source>
</evidence>
<dbReference type="CDD" id="cd06502">
    <property type="entry name" value="TA_like"/>
    <property type="match status" value="1"/>
</dbReference>
<dbReference type="EMBL" id="CP065938">
    <property type="protein sequence ID" value="UWX06199.1"/>
    <property type="molecule type" value="Genomic_DNA"/>
</dbReference>
<dbReference type="InterPro" id="IPR015422">
    <property type="entry name" value="PyrdxlP-dep_Trfase_small"/>
</dbReference>
<dbReference type="PANTHER" id="PTHR48097:SF5">
    <property type="entry name" value="LOW SPECIFICITY L-THREONINE ALDOLASE"/>
    <property type="match status" value="1"/>
</dbReference>
<sequence>MITAFASDNTAGASEEIMRAIADANKGYAVPYALDDFSNQSDEIFSRIFGDVTVCYTLSGTGANVVALKAMLRPWQGVICADVSHINTEEAGAPEVITGSKLLPVPSYDGKIKTEDIAAFLHDKDSFHRVSPRVVSITQSTEKGTLYSIGEIRKICSFAHENDLLVHMDGSRIANAVAALDCDIKAITKDAGVDVLSFGGSKNGLVFGEAVVFFNKALSRDYMTMRKQSLQLISKMRFVSAQFNEFFKNDLWLKNARHANEMAYYLAEKLQSNKALSVQKPCVNAVFVRMDRSLITKLSKEFYFYVTDSAVNEVRFMCSFQTTKEEADYLAERINTLTK</sequence>
<evidence type="ECO:0000256" key="2">
    <source>
        <dbReference type="ARBA" id="ARBA00006966"/>
    </source>
</evidence>